<feature type="compositionally biased region" description="Polar residues" evidence="1">
    <location>
        <begin position="143"/>
        <end position="153"/>
    </location>
</feature>
<sequence length="234" mass="26047">MPTCGEDAGDIVAARGKPAIGNTKYVRRGNHSWAGITFGKVVYGVDKVLTSPCLEEFQYKFPDADLSKWEPSEDSPTQSLLSNATQTGRVSEEVKLKLQAKYPTTDVATKSKKRQQTQQKTGSTKRHKLTGSRTSSSIRISGYQEQRQGSAYNAETDRRQGGTTNGKLDKLSETMLKLVNVVSDPARKDDDVATINVQCMNRVIEDFKERIEGLEVEAQQRCDLRNSNVVIWLD</sequence>
<dbReference type="AlphaFoldDB" id="A0A2L2TSP2"/>
<evidence type="ECO:0000313" key="2">
    <source>
        <dbReference type="EMBL" id="CEI62945.1"/>
    </source>
</evidence>
<evidence type="ECO:0000313" key="3">
    <source>
        <dbReference type="Proteomes" id="UP000245910"/>
    </source>
</evidence>
<keyword evidence="3" id="KW-1185">Reference proteome</keyword>
<evidence type="ECO:0000256" key="1">
    <source>
        <dbReference type="SAM" id="MobiDB-lite"/>
    </source>
</evidence>
<accession>A0A2L2TSP2</accession>
<protein>
    <submittedName>
        <fullName evidence="2">Uncharacterized protein</fullName>
    </submittedName>
</protein>
<feature type="compositionally biased region" description="Low complexity" evidence="1">
    <location>
        <begin position="131"/>
        <end position="142"/>
    </location>
</feature>
<reference evidence="3" key="1">
    <citation type="submission" date="2014-10" db="EMBL/GenBank/DDBJ databases">
        <authorList>
            <person name="King R."/>
        </authorList>
    </citation>
    <scope>NUCLEOTIDE SEQUENCE [LARGE SCALE GENOMIC DNA]</scope>
    <source>
        <strain evidence="3">A3/5</strain>
    </source>
</reference>
<proteinExistence type="predicted"/>
<feature type="region of interest" description="Disordered" evidence="1">
    <location>
        <begin position="68"/>
        <end position="168"/>
    </location>
</feature>
<organism evidence="2 3">
    <name type="scientific">Fusarium venenatum</name>
    <dbReference type="NCBI Taxonomy" id="56646"/>
    <lineage>
        <taxon>Eukaryota</taxon>
        <taxon>Fungi</taxon>
        <taxon>Dikarya</taxon>
        <taxon>Ascomycota</taxon>
        <taxon>Pezizomycotina</taxon>
        <taxon>Sordariomycetes</taxon>
        <taxon>Hypocreomycetidae</taxon>
        <taxon>Hypocreales</taxon>
        <taxon>Nectriaceae</taxon>
        <taxon>Fusarium</taxon>
    </lineage>
</organism>
<dbReference type="EMBL" id="LN649230">
    <property type="protein sequence ID" value="CEI62945.1"/>
    <property type="molecule type" value="Genomic_DNA"/>
</dbReference>
<dbReference type="Proteomes" id="UP000245910">
    <property type="component" value="Chromosome II"/>
</dbReference>
<name>A0A2L2TSP2_9HYPO</name>
<feature type="compositionally biased region" description="Polar residues" evidence="1">
    <location>
        <begin position="74"/>
        <end position="89"/>
    </location>
</feature>